<dbReference type="InterPro" id="IPR036390">
    <property type="entry name" value="WH_DNA-bd_sf"/>
</dbReference>
<sequence>MPSFLTQELIASLCKTKVYQVAKEYKILKAQGIMKVESRRVTITDFDKLQQRAEFLKISAGVQKQVL</sequence>
<gene>
    <name evidence="2" type="ORF">MFLO_11894</name>
</gene>
<proteinExistence type="predicted"/>
<dbReference type="Proteomes" id="UP000019249">
    <property type="component" value="Unassembled WGS sequence"/>
</dbReference>
<organism evidence="2 3">
    <name type="scientific">Listeria floridensis FSL S10-1187</name>
    <dbReference type="NCBI Taxonomy" id="1265817"/>
    <lineage>
        <taxon>Bacteria</taxon>
        <taxon>Bacillati</taxon>
        <taxon>Bacillota</taxon>
        <taxon>Bacilli</taxon>
        <taxon>Bacillales</taxon>
        <taxon>Listeriaceae</taxon>
        <taxon>Listeria</taxon>
    </lineage>
</organism>
<evidence type="ECO:0000313" key="3">
    <source>
        <dbReference type="Proteomes" id="UP000019249"/>
    </source>
</evidence>
<comment type="caution">
    <text evidence="2">The sequence shown here is derived from an EMBL/GenBank/DDBJ whole genome shotgun (WGS) entry which is preliminary data.</text>
</comment>
<dbReference type="InterPro" id="IPR012318">
    <property type="entry name" value="HTH_CRP"/>
</dbReference>
<dbReference type="EMBL" id="AODF01000027">
    <property type="protein sequence ID" value="EUJ28845.1"/>
    <property type="molecule type" value="Genomic_DNA"/>
</dbReference>
<evidence type="ECO:0000313" key="2">
    <source>
        <dbReference type="EMBL" id="EUJ28845.1"/>
    </source>
</evidence>
<reference evidence="2 3" key="1">
    <citation type="journal article" date="2014" name="Int. J. Syst. Evol. Microbiol.">
        <title>Listeria floridensis sp. nov., Listeria aquatica sp. nov., Listeria cornellensis sp. nov., Listeria riparia sp. nov. and Listeria grandensis sp. nov., from agricultural and natural environments.</title>
        <authorList>
            <person name="den Bakker H.C."/>
            <person name="Warchocki S."/>
            <person name="Wright E.M."/>
            <person name="Allred A.F."/>
            <person name="Ahlstrom C."/>
            <person name="Manuel C.S."/>
            <person name="Stasiewicz M.J."/>
            <person name="Burrell A."/>
            <person name="Roof S."/>
            <person name="Strawn L."/>
            <person name="Fortes E.D."/>
            <person name="Nightingale K.K."/>
            <person name="Kephart D."/>
            <person name="Wiedmann M."/>
        </authorList>
    </citation>
    <scope>NUCLEOTIDE SEQUENCE [LARGE SCALE GENOMIC DNA]</scope>
    <source>
        <strain evidence="2 3">FSL S10-1187</strain>
    </source>
</reference>
<protein>
    <recommendedName>
        <fullName evidence="1">HTH crp-type domain-containing protein</fullName>
    </recommendedName>
</protein>
<evidence type="ECO:0000259" key="1">
    <source>
        <dbReference type="Pfam" id="PF13545"/>
    </source>
</evidence>
<accession>A0ABN0RDK2</accession>
<name>A0ABN0RDK2_9LIST</name>
<dbReference type="Pfam" id="PF13545">
    <property type="entry name" value="HTH_Crp_2"/>
    <property type="match status" value="1"/>
</dbReference>
<dbReference type="Gene3D" id="1.10.10.10">
    <property type="entry name" value="Winged helix-like DNA-binding domain superfamily/Winged helix DNA-binding domain"/>
    <property type="match status" value="1"/>
</dbReference>
<dbReference type="InterPro" id="IPR036388">
    <property type="entry name" value="WH-like_DNA-bd_sf"/>
</dbReference>
<keyword evidence="3" id="KW-1185">Reference proteome</keyword>
<dbReference type="SUPFAM" id="SSF46785">
    <property type="entry name" value="Winged helix' DNA-binding domain"/>
    <property type="match status" value="1"/>
</dbReference>
<feature type="domain" description="HTH crp-type" evidence="1">
    <location>
        <begin position="5"/>
        <end position="51"/>
    </location>
</feature>